<dbReference type="GO" id="GO:0008270">
    <property type="term" value="F:zinc ion binding"/>
    <property type="evidence" value="ECO:0007669"/>
    <property type="project" value="UniProtKB-KW"/>
</dbReference>
<dbReference type="AlphaFoldDB" id="A0AAV6NV31"/>
<dbReference type="Pfam" id="PF13639">
    <property type="entry name" value="zf-RING_2"/>
    <property type="match status" value="1"/>
</dbReference>
<keyword evidence="4" id="KW-1185">Reference proteome</keyword>
<evidence type="ECO:0000313" key="4">
    <source>
        <dbReference type="Proteomes" id="UP000685013"/>
    </source>
</evidence>
<reference evidence="3 4" key="1">
    <citation type="journal article" date="2021" name="Hortic Res">
        <title>The domestication of Cucurbita argyrosperma as revealed by the genome of its wild relative.</title>
        <authorList>
            <person name="Barrera-Redondo J."/>
            <person name="Sanchez-de la Vega G."/>
            <person name="Aguirre-Liguori J.A."/>
            <person name="Castellanos-Morales G."/>
            <person name="Gutierrez-Guerrero Y.T."/>
            <person name="Aguirre-Dugua X."/>
            <person name="Aguirre-Planter E."/>
            <person name="Tenaillon M.I."/>
            <person name="Lira-Saade R."/>
            <person name="Eguiarte L.E."/>
        </authorList>
    </citation>
    <scope>NUCLEOTIDE SEQUENCE [LARGE SCALE GENOMIC DNA]</scope>
    <source>
        <strain evidence="3">JBR-2021</strain>
    </source>
</reference>
<dbReference type="PANTHER" id="PTHR22765">
    <property type="entry name" value="RING FINGER AND PROTEASE ASSOCIATED DOMAIN-CONTAINING"/>
    <property type="match status" value="1"/>
</dbReference>
<protein>
    <submittedName>
        <fullName evidence="3">E3 ubiquitin-protein ligase RING1-like protein</fullName>
    </submittedName>
</protein>
<feature type="non-terminal residue" evidence="3">
    <location>
        <position position="1"/>
    </location>
</feature>
<keyword evidence="1" id="KW-0863">Zinc-finger</keyword>
<evidence type="ECO:0000256" key="1">
    <source>
        <dbReference type="PROSITE-ProRule" id="PRU00175"/>
    </source>
</evidence>
<organism evidence="3 4">
    <name type="scientific">Cucurbita argyrosperma subsp. sororia</name>
    <dbReference type="NCBI Taxonomy" id="37648"/>
    <lineage>
        <taxon>Eukaryota</taxon>
        <taxon>Viridiplantae</taxon>
        <taxon>Streptophyta</taxon>
        <taxon>Embryophyta</taxon>
        <taxon>Tracheophyta</taxon>
        <taxon>Spermatophyta</taxon>
        <taxon>Magnoliopsida</taxon>
        <taxon>eudicotyledons</taxon>
        <taxon>Gunneridae</taxon>
        <taxon>Pentapetalae</taxon>
        <taxon>rosids</taxon>
        <taxon>fabids</taxon>
        <taxon>Cucurbitales</taxon>
        <taxon>Cucurbitaceae</taxon>
        <taxon>Cucurbiteae</taxon>
        <taxon>Cucurbita</taxon>
    </lineage>
</organism>
<accession>A0AAV6NV31</accession>
<dbReference type="PROSITE" id="PS50089">
    <property type="entry name" value="ZF_RING_2"/>
    <property type="match status" value="1"/>
</dbReference>
<dbReference type="InterPro" id="IPR001841">
    <property type="entry name" value="Znf_RING"/>
</dbReference>
<feature type="domain" description="RING-type" evidence="2">
    <location>
        <begin position="179"/>
        <end position="221"/>
    </location>
</feature>
<evidence type="ECO:0000313" key="3">
    <source>
        <dbReference type="EMBL" id="KAG6603237.1"/>
    </source>
</evidence>
<keyword evidence="1" id="KW-0479">Metal-binding</keyword>
<proteinExistence type="predicted"/>
<dbReference type="GO" id="GO:0006511">
    <property type="term" value="P:ubiquitin-dependent protein catabolic process"/>
    <property type="evidence" value="ECO:0007669"/>
    <property type="project" value="TreeGrafter"/>
</dbReference>
<comment type="caution">
    <text evidence="3">The sequence shown here is derived from an EMBL/GenBank/DDBJ whole genome shotgun (WGS) entry which is preliminary data.</text>
</comment>
<sequence>MSFAASTPIQYRLYTAAAQSETHKALEVRMRSFNRLISASSFTGVPPQILFETRPTPVNDALFHLSLRQLHDPLFHIPRLLSTLDIHAAACEVIGWKIASQITQLSAGNRETSFHIVVEVDFIQNIWMGQVAGMHQGQGNGGGLVEETLVLDELPARRRQRRGVVARVEVEEEKELGDCCICLDEMMNKKREVIRTPCGHVYHESCIFQWLNLHNSCPLCKRPLPLEEDST</sequence>
<dbReference type="Proteomes" id="UP000685013">
    <property type="component" value="Chromosome 3"/>
</dbReference>
<dbReference type="EMBL" id="JAGKQH010000003">
    <property type="protein sequence ID" value="KAG6603237.1"/>
    <property type="molecule type" value="Genomic_DNA"/>
</dbReference>
<name>A0AAV6NV31_9ROSI</name>
<keyword evidence="1" id="KW-0862">Zinc</keyword>
<dbReference type="SMART" id="SM00184">
    <property type="entry name" value="RING"/>
    <property type="match status" value="1"/>
</dbReference>
<evidence type="ECO:0000259" key="2">
    <source>
        <dbReference type="PROSITE" id="PS50089"/>
    </source>
</evidence>
<dbReference type="InterPro" id="IPR051826">
    <property type="entry name" value="E3_ubiquitin-ligase_domain"/>
</dbReference>
<gene>
    <name evidence="3" type="ORF">SDJN03_03846</name>
</gene>
<dbReference type="PANTHER" id="PTHR22765:SF434">
    <property type="entry name" value="GB|AAD18119.1-RELATED"/>
    <property type="match status" value="1"/>
</dbReference>
<dbReference type="GO" id="GO:0061630">
    <property type="term" value="F:ubiquitin protein ligase activity"/>
    <property type="evidence" value="ECO:0007669"/>
    <property type="project" value="TreeGrafter"/>
</dbReference>